<keyword evidence="1" id="KW-1133">Transmembrane helix</keyword>
<gene>
    <name evidence="3" type="ORF">BOKJ2_LOCUS14360</name>
</gene>
<dbReference type="Pfam" id="PF00135">
    <property type="entry name" value="COesterase"/>
    <property type="match status" value="1"/>
</dbReference>
<accession>A0A811LV20</accession>
<dbReference type="EMBL" id="CAJFDH010000006">
    <property type="protein sequence ID" value="CAD5230875.1"/>
    <property type="molecule type" value="Genomic_DNA"/>
</dbReference>
<dbReference type="InterPro" id="IPR050309">
    <property type="entry name" value="Type-B_Carboxylest/Lipase"/>
</dbReference>
<feature type="domain" description="Carboxylesterase type B" evidence="2">
    <location>
        <begin position="31"/>
        <end position="284"/>
    </location>
</feature>
<proteinExistence type="predicted"/>
<dbReference type="SUPFAM" id="SSF53474">
    <property type="entry name" value="alpha/beta-Hydrolases"/>
    <property type="match status" value="1"/>
</dbReference>
<dbReference type="Gene3D" id="3.40.50.1820">
    <property type="entry name" value="alpha/beta hydrolase"/>
    <property type="match status" value="1"/>
</dbReference>
<protein>
    <recommendedName>
        <fullName evidence="2">Carboxylesterase type B domain-containing protein</fullName>
    </recommendedName>
</protein>
<keyword evidence="1" id="KW-0472">Membrane</keyword>
<dbReference type="Proteomes" id="UP000614601">
    <property type="component" value="Unassembled WGS sequence"/>
</dbReference>
<evidence type="ECO:0000313" key="4">
    <source>
        <dbReference type="Proteomes" id="UP000614601"/>
    </source>
</evidence>
<sequence>MIMFAFTLRPVASHLEDAQSHDPQKYVSPTTMLELTNGQIQGYSSDLEDGRTVHSYKGVPYSEPPEDIYRFEKPTPKAEWDGTLDNTEYGAKCPAWDPVADAFNDGVDDCLHYNVFAHSECMQEPCPVIVLLLPDALSKEDEIKNKYLLQKLVVVTVGFRTGILGFLNLGVSKEDAPLNAGFYDIQLALRIIHEEISKFGGDAEKITVISEVSNIVEYLMASDSKYFSKAVTVTSSAPRLNSMVNSEETQKVVTELGCTNDDIEGSSNCLRKAKLEDLIKPESVVLAPESDATALPFSNLEAMAGLWKEMPLVFINKLPETTPFALDAMCKMYSPLFSFKQSVEDCEASYDDKMVLLKDVMTAYGLKIREMNNNNGVFVELSADADLADVYIKFATEESDNAATQEALLAAGAQVLESSEGAEKWLQSPAERLSKRHLLLKQAHRHRRYVNPQSNEQMALYLCMTVVFLLVTVVAVLAVVFYRRQSRVTVELV</sequence>
<evidence type="ECO:0000259" key="2">
    <source>
        <dbReference type="Pfam" id="PF00135"/>
    </source>
</evidence>
<keyword evidence="4" id="KW-1185">Reference proteome</keyword>
<feature type="transmembrane region" description="Helical" evidence="1">
    <location>
        <begin position="458"/>
        <end position="482"/>
    </location>
</feature>
<comment type="caution">
    <text evidence="3">The sequence shown here is derived from an EMBL/GenBank/DDBJ whole genome shotgun (WGS) entry which is preliminary data.</text>
</comment>
<evidence type="ECO:0000313" key="3">
    <source>
        <dbReference type="EMBL" id="CAD5230875.1"/>
    </source>
</evidence>
<organism evidence="3 4">
    <name type="scientific">Bursaphelenchus okinawaensis</name>
    <dbReference type="NCBI Taxonomy" id="465554"/>
    <lineage>
        <taxon>Eukaryota</taxon>
        <taxon>Metazoa</taxon>
        <taxon>Ecdysozoa</taxon>
        <taxon>Nematoda</taxon>
        <taxon>Chromadorea</taxon>
        <taxon>Rhabditida</taxon>
        <taxon>Tylenchina</taxon>
        <taxon>Tylenchomorpha</taxon>
        <taxon>Aphelenchoidea</taxon>
        <taxon>Aphelenchoididae</taxon>
        <taxon>Bursaphelenchus</taxon>
    </lineage>
</organism>
<keyword evidence="1" id="KW-0812">Transmembrane</keyword>
<dbReference type="EMBL" id="CAJFCW020000006">
    <property type="protein sequence ID" value="CAG9128095.1"/>
    <property type="molecule type" value="Genomic_DNA"/>
</dbReference>
<dbReference type="OrthoDB" id="3200163at2759"/>
<evidence type="ECO:0000256" key="1">
    <source>
        <dbReference type="SAM" id="Phobius"/>
    </source>
</evidence>
<dbReference type="PANTHER" id="PTHR11559">
    <property type="entry name" value="CARBOXYLESTERASE"/>
    <property type="match status" value="1"/>
</dbReference>
<name>A0A811LV20_9BILA</name>
<dbReference type="AlphaFoldDB" id="A0A811LV20"/>
<dbReference type="InterPro" id="IPR002018">
    <property type="entry name" value="CarbesteraseB"/>
</dbReference>
<dbReference type="InterPro" id="IPR029058">
    <property type="entry name" value="AB_hydrolase_fold"/>
</dbReference>
<reference evidence="3" key="1">
    <citation type="submission" date="2020-09" db="EMBL/GenBank/DDBJ databases">
        <authorList>
            <person name="Kikuchi T."/>
        </authorList>
    </citation>
    <scope>NUCLEOTIDE SEQUENCE</scope>
    <source>
        <strain evidence="3">SH1</strain>
    </source>
</reference>
<dbReference type="Proteomes" id="UP000783686">
    <property type="component" value="Unassembled WGS sequence"/>
</dbReference>